<reference evidence="6 7" key="1">
    <citation type="journal article" date="2014" name="ISME J.">
        <title>Ecophysiology of Thioploca ingrica as revealed by the complete genome sequence supplemented with proteomic evidence.</title>
        <authorList>
            <person name="Kojima H."/>
            <person name="Ogura Y."/>
            <person name="Yamamoto N."/>
            <person name="Togashi T."/>
            <person name="Mori H."/>
            <person name="Watanabe T."/>
            <person name="Nemoto F."/>
            <person name="Kurokawa K."/>
            <person name="Hayashi T."/>
            <person name="Fukui M."/>
        </authorList>
    </citation>
    <scope>NUCLEOTIDE SEQUENCE [LARGE SCALE GENOMIC DNA]</scope>
</reference>
<gene>
    <name evidence="6" type="ORF">THII_2650</name>
</gene>
<dbReference type="Pfam" id="PF02872">
    <property type="entry name" value="5_nucleotid_C"/>
    <property type="match status" value="1"/>
</dbReference>
<dbReference type="EMBL" id="AP014633">
    <property type="protein sequence ID" value="BAP56947.1"/>
    <property type="molecule type" value="Genomic_DNA"/>
</dbReference>
<dbReference type="GO" id="GO:0016787">
    <property type="term" value="F:hydrolase activity"/>
    <property type="evidence" value="ECO:0007669"/>
    <property type="project" value="UniProtKB-KW"/>
</dbReference>
<feature type="domain" description="Calcineurin-like phosphoesterase" evidence="4">
    <location>
        <begin position="192"/>
        <end position="426"/>
    </location>
</feature>
<evidence type="ECO:0000256" key="3">
    <source>
        <dbReference type="SAM" id="MobiDB-lite"/>
    </source>
</evidence>
<dbReference type="KEGG" id="tig:THII_2650"/>
<evidence type="ECO:0000259" key="4">
    <source>
        <dbReference type="Pfam" id="PF00149"/>
    </source>
</evidence>
<dbReference type="AlphaFoldDB" id="A0A090AM37"/>
<dbReference type="HOGENOM" id="CLU_027069_0_0_6"/>
<dbReference type="PANTHER" id="PTHR11575:SF24">
    <property type="entry name" value="5'-NUCLEOTIDASE"/>
    <property type="match status" value="1"/>
</dbReference>
<dbReference type="STRING" id="40754.THII_2650"/>
<evidence type="ECO:0000256" key="1">
    <source>
        <dbReference type="ARBA" id="ARBA00022729"/>
    </source>
</evidence>
<evidence type="ECO:0000313" key="6">
    <source>
        <dbReference type="EMBL" id="BAP56947.1"/>
    </source>
</evidence>
<organism evidence="6 7">
    <name type="scientific">Thioploca ingrica</name>
    <dbReference type="NCBI Taxonomy" id="40754"/>
    <lineage>
        <taxon>Bacteria</taxon>
        <taxon>Pseudomonadati</taxon>
        <taxon>Pseudomonadota</taxon>
        <taxon>Gammaproteobacteria</taxon>
        <taxon>Thiotrichales</taxon>
        <taxon>Thiotrichaceae</taxon>
        <taxon>Thioploca</taxon>
    </lineage>
</organism>
<evidence type="ECO:0000259" key="5">
    <source>
        <dbReference type="Pfam" id="PF02872"/>
    </source>
</evidence>
<dbReference type="OrthoDB" id="9803927at2"/>
<proteinExistence type="inferred from homology"/>
<accession>A0A090AM37</accession>
<keyword evidence="2 6" id="KW-0378">Hydrolase</keyword>
<keyword evidence="7" id="KW-1185">Reference proteome</keyword>
<feature type="region of interest" description="Disordered" evidence="3">
    <location>
        <begin position="481"/>
        <end position="500"/>
    </location>
</feature>
<feature type="domain" description="5'-Nucleotidase C-terminal" evidence="5">
    <location>
        <begin position="536"/>
        <end position="710"/>
    </location>
</feature>
<dbReference type="GO" id="GO:0000166">
    <property type="term" value="F:nucleotide binding"/>
    <property type="evidence" value="ECO:0007669"/>
    <property type="project" value="UniProtKB-KW"/>
</dbReference>
<dbReference type="InterPro" id="IPR036907">
    <property type="entry name" value="5'-Nucleotdase_C_sf"/>
</dbReference>
<sequence length="770" mass="83978">MKILNYLFIAVVTMLFGLASLHAEICPVATYDPLTAGATLPCVKAGQQQLSLKLDYVPVETTATAAEGYYWALNPNFNLSTCEPVGGECAVFNEHLDLIIPVEGVLAGTRHLVTLKLADDFYWKLAERRLIDQDNTVVLKQGMPNSIGDFEALYWLEGNFANHFDKLHDVMQLETGVTLPAPQLKPGDEISLRIFHFNDLHGELRTINKSKGDTHYFSQMVKIVKEARAKAAPNEIILFLSGGDDHVGNPLDELLGYDVNTFQASAAYLAYSAAGLDAAVIGNHELDRGSALLAKAIQTDARFPVLSANLYGSAYLTSANYHPAIIGVAKGLRIGIIGLTTQQETLLKTTEDPALEAGDLLKTLENILPYVEPLADVIILLTHVGYNGPIEGQPTRHELEVGDIEIANQAAKMTAKPVIVIGGHLHLTLNEKGLSIVDSSVPILEASAKGSQLGEAQLSLVQSAEGLRSQLTARLIPLKKRDDRVPPEDPTYNNYEHDDDIDTDFENQVMAPLYADLDLRLQEIIGQSGNLEDLTTSKTYTDRYVGETLIANFMNDAIVAQSVHFPPAKDGSSQVVDIATFNASGLNSGVEPNSNITFNDWFNVMPYADMIIITQMTGKQIKDMLISNAQRLVRPEELTSANPPDLNSYISRGFLHFSKELRYTIKLNSDATTALAQDITIKGQSIDEVLAQTFTVAFGDYVALRGAEGWNGAKIGAGLPDTVNGLNLTVLPKNDTGLVYRNEIIDYIRKYGVVDESTGAVKDGRLKIVP</sequence>
<dbReference type="SUPFAM" id="SSF56300">
    <property type="entry name" value="Metallo-dependent phosphatases"/>
    <property type="match status" value="1"/>
</dbReference>
<dbReference type="InterPro" id="IPR008334">
    <property type="entry name" value="5'-Nucleotdase_C"/>
</dbReference>
<dbReference type="SUPFAM" id="SSF55816">
    <property type="entry name" value="5'-nucleotidase (syn. UDP-sugar hydrolase), C-terminal domain"/>
    <property type="match status" value="1"/>
</dbReference>
<dbReference type="Proteomes" id="UP000031623">
    <property type="component" value="Chromosome"/>
</dbReference>
<dbReference type="Gene3D" id="3.60.21.10">
    <property type="match status" value="1"/>
</dbReference>
<keyword evidence="1" id="KW-0732">Signal</keyword>
<dbReference type="PRINTS" id="PR01607">
    <property type="entry name" value="APYRASEFAMLY"/>
</dbReference>
<protein>
    <submittedName>
        <fullName evidence="6">5'-nucleotidase/2',3'-cyclic phosphodiesterase-like hydrolase</fullName>
    </submittedName>
</protein>
<dbReference type="PANTHER" id="PTHR11575">
    <property type="entry name" value="5'-NUCLEOTIDASE-RELATED"/>
    <property type="match status" value="1"/>
</dbReference>
<dbReference type="GO" id="GO:0009166">
    <property type="term" value="P:nucleotide catabolic process"/>
    <property type="evidence" value="ECO:0007669"/>
    <property type="project" value="InterPro"/>
</dbReference>
<dbReference type="InterPro" id="IPR029052">
    <property type="entry name" value="Metallo-depent_PP-like"/>
</dbReference>
<dbReference type="InterPro" id="IPR004843">
    <property type="entry name" value="Calcineurin-like_PHP"/>
</dbReference>
<dbReference type="InterPro" id="IPR006179">
    <property type="entry name" value="5_nucleotidase/apyrase"/>
</dbReference>
<keyword evidence="2" id="KW-0547">Nucleotide-binding</keyword>
<dbReference type="Gene3D" id="3.90.780.10">
    <property type="entry name" value="5'-Nucleotidase, C-terminal domain"/>
    <property type="match status" value="1"/>
</dbReference>
<name>A0A090AM37_9GAMM</name>
<comment type="similarity">
    <text evidence="2">Belongs to the 5'-nucleotidase family.</text>
</comment>
<dbReference type="GO" id="GO:0030288">
    <property type="term" value="C:outer membrane-bounded periplasmic space"/>
    <property type="evidence" value="ECO:0007669"/>
    <property type="project" value="TreeGrafter"/>
</dbReference>
<evidence type="ECO:0000256" key="2">
    <source>
        <dbReference type="RuleBase" id="RU362119"/>
    </source>
</evidence>
<evidence type="ECO:0000313" key="7">
    <source>
        <dbReference type="Proteomes" id="UP000031623"/>
    </source>
</evidence>
<dbReference type="Pfam" id="PF00149">
    <property type="entry name" value="Metallophos"/>
    <property type="match status" value="1"/>
</dbReference>